<name>A0AAD7SSM6_9TELE</name>
<sequence length="115" mass="12096">MFRGGETKEHRHVGVVELCAIGSTERRSGDDHGLRQVGLHSATSGMHRGPEAHSWNTSARRIGPLNRAALQAHSGGLVESGQEAAIFLGVCRALPEDSRSACNCIASHSKGSVAS</sequence>
<accession>A0AAD7SSM6</accession>
<organism evidence="1 2">
    <name type="scientific">Aldrovandia affinis</name>
    <dbReference type="NCBI Taxonomy" id="143900"/>
    <lineage>
        <taxon>Eukaryota</taxon>
        <taxon>Metazoa</taxon>
        <taxon>Chordata</taxon>
        <taxon>Craniata</taxon>
        <taxon>Vertebrata</taxon>
        <taxon>Euteleostomi</taxon>
        <taxon>Actinopterygii</taxon>
        <taxon>Neopterygii</taxon>
        <taxon>Teleostei</taxon>
        <taxon>Notacanthiformes</taxon>
        <taxon>Halosauridae</taxon>
        <taxon>Aldrovandia</taxon>
    </lineage>
</organism>
<comment type="caution">
    <text evidence="1">The sequence shown here is derived from an EMBL/GenBank/DDBJ whole genome shotgun (WGS) entry which is preliminary data.</text>
</comment>
<dbReference type="EMBL" id="JAINUG010000036">
    <property type="protein sequence ID" value="KAJ8408107.1"/>
    <property type="molecule type" value="Genomic_DNA"/>
</dbReference>
<keyword evidence="2" id="KW-1185">Reference proteome</keyword>
<protein>
    <submittedName>
        <fullName evidence="1">Uncharacterized protein</fullName>
    </submittedName>
</protein>
<evidence type="ECO:0000313" key="1">
    <source>
        <dbReference type="EMBL" id="KAJ8408107.1"/>
    </source>
</evidence>
<gene>
    <name evidence="1" type="ORF">AAFF_G00263350</name>
</gene>
<dbReference type="Proteomes" id="UP001221898">
    <property type="component" value="Unassembled WGS sequence"/>
</dbReference>
<evidence type="ECO:0000313" key="2">
    <source>
        <dbReference type="Proteomes" id="UP001221898"/>
    </source>
</evidence>
<proteinExistence type="predicted"/>
<reference evidence="1" key="1">
    <citation type="journal article" date="2023" name="Science">
        <title>Genome structures resolve the early diversification of teleost fishes.</title>
        <authorList>
            <person name="Parey E."/>
            <person name="Louis A."/>
            <person name="Montfort J."/>
            <person name="Bouchez O."/>
            <person name="Roques C."/>
            <person name="Iampietro C."/>
            <person name="Lluch J."/>
            <person name="Castinel A."/>
            <person name="Donnadieu C."/>
            <person name="Desvignes T."/>
            <person name="Floi Bucao C."/>
            <person name="Jouanno E."/>
            <person name="Wen M."/>
            <person name="Mejri S."/>
            <person name="Dirks R."/>
            <person name="Jansen H."/>
            <person name="Henkel C."/>
            <person name="Chen W.J."/>
            <person name="Zahm M."/>
            <person name="Cabau C."/>
            <person name="Klopp C."/>
            <person name="Thompson A.W."/>
            <person name="Robinson-Rechavi M."/>
            <person name="Braasch I."/>
            <person name="Lecointre G."/>
            <person name="Bobe J."/>
            <person name="Postlethwait J.H."/>
            <person name="Berthelot C."/>
            <person name="Roest Crollius H."/>
            <person name="Guiguen Y."/>
        </authorList>
    </citation>
    <scope>NUCLEOTIDE SEQUENCE</scope>
    <source>
        <strain evidence="1">NC1722</strain>
    </source>
</reference>
<dbReference type="AlphaFoldDB" id="A0AAD7SSM6"/>